<reference evidence="3 4" key="1">
    <citation type="submission" date="2021-06" db="EMBL/GenBank/DDBJ databases">
        <title>Ecological speciation of a Streptomyces species isolated from different habitats and geographic origins.</title>
        <authorList>
            <person name="Wang J."/>
        </authorList>
    </citation>
    <scope>NUCLEOTIDE SEQUENCE [LARGE SCALE GENOMIC DNA]</scope>
    <source>
        <strain evidence="3 4">FXJ8.012</strain>
    </source>
</reference>
<feature type="compositionally biased region" description="Basic and acidic residues" evidence="1">
    <location>
        <begin position="58"/>
        <end position="81"/>
    </location>
</feature>
<keyword evidence="4" id="KW-1185">Reference proteome</keyword>
<name>A0ABS7W3B1_STROV</name>
<feature type="compositionally biased region" description="Polar residues" evidence="1">
    <location>
        <begin position="25"/>
        <end position="44"/>
    </location>
</feature>
<feature type="signal peptide" evidence="2">
    <location>
        <begin position="1"/>
        <end position="26"/>
    </location>
</feature>
<evidence type="ECO:0000256" key="2">
    <source>
        <dbReference type="SAM" id="SignalP"/>
    </source>
</evidence>
<dbReference type="EMBL" id="JAHSTP010000003">
    <property type="protein sequence ID" value="MBZ6151750.1"/>
    <property type="molecule type" value="Genomic_DNA"/>
</dbReference>
<evidence type="ECO:0000313" key="3">
    <source>
        <dbReference type="EMBL" id="MBZ6151750.1"/>
    </source>
</evidence>
<organism evidence="3 4">
    <name type="scientific">Streptomyces olivaceus</name>
    <dbReference type="NCBI Taxonomy" id="47716"/>
    <lineage>
        <taxon>Bacteria</taxon>
        <taxon>Bacillati</taxon>
        <taxon>Actinomycetota</taxon>
        <taxon>Actinomycetes</taxon>
        <taxon>Kitasatosporales</taxon>
        <taxon>Streptomycetaceae</taxon>
        <taxon>Streptomyces</taxon>
    </lineage>
</organism>
<feature type="chain" id="PRO_5046386990" evidence="2">
    <location>
        <begin position="27"/>
        <end position="101"/>
    </location>
</feature>
<comment type="caution">
    <text evidence="3">The sequence shown here is derived from an EMBL/GenBank/DDBJ whole genome shotgun (WGS) entry which is preliminary data.</text>
</comment>
<protein>
    <submittedName>
        <fullName evidence="3">Uncharacterized protein</fullName>
    </submittedName>
</protein>
<dbReference type="Proteomes" id="UP000758701">
    <property type="component" value="Unassembled WGS sequence"/>
</dbReference>
<dbReference type="RefSeq" id="WP_031036322.1">
    <property type="nucleotide sequence ID" value="NZ_JAHSST010000003.1"/>
</dbReference>
<proteinExistence type="predicted"/>
<evidence type="ECO:0000256" key="1">
    <source>
        <dbReference type="SAM" id="MobiDB-lite"/>
    </source>
</evidence>
<gene>
    <name evidence="3" type="ORF">KVH32_11270</name>
</gene>
<accession>A0ABS7W3B1</accession>
<sequence>MRKSRVIGFVAAAIVTLGLTSGVASAAGTSWSGDAKPTTPSGSTAAEDKGGTLPEGVAVERTKDGIKVRKLTEEELADTHGAKPTKPLPEHAPTTGDKPGK</sequence>
<feature type="region of interest" description="Disordered" evidence="1">
    <location>
        <begin position="25"/>
        <end position="101"/>
    </location>
</feature>
<evidence type="ECO:0000313" key="4">
    <source>
        <dbReference type="Proteomes" id="UP000758701"/>
    </source>
</evidence>
<keyword evidence="2" id="KW-0732">Signal</keyword>